<dbReference type="GO" id="GO:0006281">
    <property type="term" value="P:DNA repair"/>
    <property type="evidence" value="ECO:0007669"/>
    <property type="project" value="UniProtKB-KW"/>
</dbReference>
<proteinExistence type="inferred from homology"/>
<accession>A0A9P0NYJ7</accession>
<keyword evidence="8" id="KW-0418">Kinase</keyword>
<dbReference type="InterPro" id="IPR014009">
    <property type="entry name" value="PIK_FAT"/>
</dbReference>
<reference evidence="17" key="1">
    <citation type="submission" date="2022-03" db="EMBL/GenBank/DDBJ databases">
        <authorList>
            <person name="Sayadi A."/>
        </authorList>
    </citation>
    <scope>NUCLEOTIDE SEQUENCE</scope>
</reference>
<evidence type="ECO:0000259" key="16">
    <source>
        <dbReference type="PROSITE" id="PS51190"/>
    </source>
</evidence>
<dbReference type="GO" id="GO:0005634">
    <property type="term" value="C:nucleus"/>
    <property type="evidence" value="ECO:0007669"/>
    <property type="project" value="UniProtKB-SubCell"/>
</dbReference>
<dbReference type="EMBL" id="CAKOFQ010006682">
    <property type="protein sequence ID" value="CAH1959455.1"/>
    <property type="molecule type" value="Genomic_DNA"/>
</dbReference>
<dbReference type="PROSITE" id="PS00916">
    <property type="entry name" value="PI3_4_KINASE_2"/>
    <property type="match status" value="1"/>
</dbReference>
<name>A0A9P0NYJ7_ACAOB</name>
<evidence type="ECO:0000256" key="12">
    <source>
        <dbReference type="ARBA" id="ARBA00024420"/>
    </source>
</evidence>
<dbReference type="Pfam" id="PF02259">
    <property type="entry name" value="FAT"/>
    <property type="match status" value="1"/>
</dbReference>
<sequence>MSAQDNVADSVLSYWKMFNEMVPEIRKAECSESGVKKLANIIQSREFSNIIFICTKDPCHTFEKYQDICNKYKAFTTWLLGQFFYFLGSEKFLKVHDIVIDTQINILKHLSKTKLHIYNELYKEYSKALEMLVDFYNSPQETLKLEVFVPEQFDDLSTNLDLTQAFIEVSSESKCVSILEKMMKIIELFLSENFTFYSFDENTTRNLDCLLAMLGSKNLSMKLSIVDIFLSILNNKTFDLVDVNTIIKRKLTLFTMLYEQLVYKVYNEEIWTTTDDMHKFENGLVRFFDIIGKSNWFICLNNLHAFVYKKSLESKGCVPSQEVQVASLKKSQQHHNRGNYIHLIAQFHNSALVYSVENDICKDILQTEHTSDLTKVYRMDVSKIWCHLSKSILENMDLIKCTKNKCLLGPFLKYSEQLTSMVMRIKIKALQNDVNTALQFFDENTLLQSFLSKYTSHIEVCGVNRHLPDIYNFFMNVCLLTHKQNLAAIFGILVSPLLKRFCSKNENCFSEFTYRYTGDTNMLMKSLYRKLFAANIDCFISLKSVVTFFEVISSGLVEVNNHQLQMIEKTFMEICKGVFDMREPEFICEILASIPYIVTFFEDTAAIFNNLWMRAFQSFSNLTDVVEKAVAEISDVVCCFNCPYVRVIGWDGENSRIKSNFRCRKCSLNNVEEKHDILKIVKEEFGDEVGTVNFQKIRGDGPLITTALKQILMLLSTAKECIKIKCLETLPAFAGHVTQFHSVSVTKIWIVLFEEQNDDVKKKVVEVVGDLVRYNQECDVITELVKTDILQTIFTQLLTLTKKSLKFSKYQEQYRLLQIIQEITLTKKDYIVLESMKILLYFIMIPTSKYSLIAVNACFKLAKRNETATTDIYKENKKEMCEVISYLCSMNQAVINYSLATSLEKVSPMFGFYGSKDFVTQESNYLLPFLVRKVVKMPAVTKLIQEMATMLDMEMPDMLACKYGYIFIQIFLDDLSKEEFKQCMKYLEKATSMSGPSLRKRNFRIILNKLLLNFHEKKDNVLLALMLLAEEDTENRTTQIPDYLQPHFLGVLQYFDGKLMSKNNSKKRNMLKSLADLLRYMGPTHIMHLRFKIIAMLQATNCDQHPELNVEVWDAFIRTCKIEFLSPHLALVFVSILPLLDSCPRQVNDIFRYLIVENEENTKKFIPDLFFLNNDKIDHEVLCIIKRYIKALEKYSLKEKIQKFLKYLTHEATEVKIQALRQLKKYLEQNREELDIMILNYNGIDTVIVELVEILTTECREKDEQLKLACGQLIGELGAIEPSHLPKRCSHDDQSFSFYIHEDSFITGCLTELIKRLQSEYNPQNMDRYALAIQETLKEYEISPEPHSSRQYLWNQFSDTHKEVMLPLLSSRYVISQPVLANSFPTPVYGSHLGTSFHSWLYNWTCSLIYSLPEDKKNILTVCLPSMKHDKRILMYFLPHVLVLALLEGIDGIAGKSFTEIQTITSSFSKTRCMDPKVLNLRPIPVPGALTKAQSITPEEMKQMQCTKVVFLLLDFVDRWLREWEWQRGQAGINNDNYSTIKAFQKRLCKLQLAKCNYHCGEYPRALMYLEDYITENKNCMEQHLPFLAEIYAQLDEPDGTKGATALQTTEPSVEQKILALEVSGKLADATTCYEQLMKPLKLHHVQGLVQCYLNLDNVSTAFHFIKGASDDHLDFGNMLLEMQAEPLWRLGQYDDLDALVKKPEVAESKYWGVQIGKALLNFKYGKTEAFQTTLNNLLTQQLDLFSAASLEEGAYQHGYNYISKLHTLNECQQVQRLVSDILVKPNDQQYAESLIKKLTNDWNLRIKVVQESVQIIEPLLCLRRVSLNLAKTVIEEKLRRPVSYFDTLIGDCWLLSAKIARSAGLHQQAYTYNIKAEEYAPATLFIEKAKLHWFREEHEQALTILKKGMEQILPPDGNAAQLRLEERKICAKARLLYAIYNDEISNVEAEVNILNYRRAIDVHREWEKSLVCLAQYYDKLLQNMSVEDRDTKGNDFQLYMINFFGKSLQYGTDYVYQSMPRLLSIWFDYGSRILEVTNPTVREERRSVLLNMTRLIDSFLERLPPYVFLTAFSQLISRICHPQKEVYGELKLIIIKLMHHYPQQCLWMIISVIKSSYPVRSKRCAEILSDPRLKSTTLTKLIRDFTSLAEKLIELCNKEIPGDVTTASVSSLLRSLPRLLGKGDFSEIMMPTFKLRKLILPNPDFSTTEHNPFPNQSVYITGIEDEINILTSLQRPRKITLRGSDGKKYTFMLKPKDDLRKDFRLMEFNDIVNHLLSREAESRQRRLNIRLYSVAPLNEECGLIEWVPNLIGLRPALMTIYKQKGNVMRTKELKEACCNIRDPLDKKRDIFLKKLLPRHPPVLGEWFRKTFPDAQSWLTARTAYIRTTAVMSMAGYILGLGDRHGENILLDSTCGDVVHVDFNCLFNKGEKFDWPERVPFRLTHNMVAAMGPLGVEGTFRTSCACTLRVLRHNANILMSIVTPFVYDPLVSWTRNMGGPPLNNHNPERTNDEAVDHIKNIELRLQGTVKSRHKTLTMPLSVDGQTNYLINEAISVDNLCQMYIGWGPYL</sequence>
<dbReference type="InterPro" id="IPR016024">
    <property type="entry name" value="ARM-type_fold"/>
</dbReference>
<dbReference type="SMART" id="SM00146">
    <property type="entry name" value="PI3Kc"/>
    <property type="match status" value="1"/>
</dbReference>
<dbReference type="OrthoDB" id="381190at2759"/>
<dbReference type="InterPro" id="IPR003152">
    <property type="entry name" value="FATC_dom"/>
</dbReference>
<dbReference type="Gene3D" id="1.10.1070.11">
    <property type="entry name" value="Phosphatidylinositol 3-/4-kinase, catalytic domain"/>
    <property type="match status" value="1"/>
</dbReference>
<dbReference type="Gene3D" id="3.30.1010.10">
    <property type="entry name" value="Phosphatidylinositol 3-kinase Catalytic Subunit, Chain A, domain 4"/>
    <property type="match status" value="1"/>
</dbReference>
<evidence type="ECO:0000256" key="3">
    <source>
        <dbReference type="ARBA" id="ARBA00012513"/>
    </source>
</evidence>
<dbReference type="InterPro" id="IPR036940">
    <property type="entry name" value="PI3/4_kinase_cat_sf"/>
</dbReference>
<dbReference type="PANTHER" id="PTHR11139">
    <property type="entry name" value="ATAXIA TELANGIECTASIA MUTATED ATM -RELATED"/>
    <property type="match status" value="1"/>
</dbReference>
<keyword evidence="18" id="KW-1185">Reference proteome</keyword>
<evidence type="ECO:0000313" key="17">
    <source>
        <dbReference type="EMBL" id="CAH1959455.1"/>
    </source>
</evidence>
<dbReference type="SMART" id="SM00802">
    <property type="entry name" value="UME"/>
    <property type="match status" value="1"/>
</dbReference>
<organism evidence="17 18">
    <name type="scientific">Acanthoscelides obtectus</name>
    <name type="common">Bean weevil</name>
    <name type="synonym">Bruchus obtectus</name>
    <dbReference type="NCBI Taxonomy" id="200917"/>
    <lineage>
        <taxon>Eukaryota</taxon>
        <taxon>Metazoa</taxon>
        <taxon>Ecdysozoa</taxon>
        <taxon>Arthropoda</taxon>
        <taxon>Hexapoda</taxon>
        <taxon>Insecta</taxon>
        <taxon>Pterygota</taxon>
        <taxon>Neoptera</taxon>
        <taxon>Endopterygota</taxon>
        <taxon>Coleoptera</taxon>
        <taxon>Polyphaga</taxon>
        <taxon>Cucujiformia</taxon>
        <taxon>Chrysomeloidea</taxon>
        <taxon>Chrysomelidae</taxon>
        <taxon>Bruchinae</taxon>
        <taxon>Bruchini</taxon>
        <taxon>Acanthoscelides</taxon>
    </lineage>
</organism>
<protein>
    <recommendedName>
        <fullName evidence="12">Serine/threonine-protein kinase ATR</fullName>
        <ecNumber evidence="3">2.7.11.1</ecNumber>
    </recommendedName>
</protein>
<dbReference type="GO" id="GO:0005694">
    <property type="term" value="C:chromosome"/>
    <property type="evidence" value="ECO:0007669"/>
    <property type="project" value="TreeGrafter"/>
</dbReference>
<dbReference type="SUPFAM" id="SSF48371">
    <property type="entry name" value="ARM repeat"/>
    <property type="match status" value="2"/>
</dbReference>
<dbReference type="InterPro" id="IPR003151">
    <property type="entry name" value="PIK-rel_kinase_FAT"/>
</dbReference>
<dbReference type="GO" id="GO:0004674">
    <property type="term" value="F:protein serine/threonine kinase activity"/>
    <property type="evidence" value="ECO:0007669"/>
    <property type="project" value="UniProtKB-KW"/>
</dbReference>
<dbReference type="Proteomes" id="UP001152888">
    <property type="component" value="Unassembled WGS sequence"/>
</dbReference>
<dbReference type="InterPro" id="IPR018936">
    <property type="entry name" value="PI3/4_kinase_CS"/>
</dbReference>
<dbReference type="PROSITE" id="PS50290">
    <property type="entry name" value="PI3_4_KINASE_3"/>
    <property type="match status" value="1"/>
</dbReference>
<dbReference type="Pfam" id="PF23593">
    <property type="entry name" value="HEAT_ATR"/>
    <property type="match status" value="1"/>
</dbReference>
<dbReference type="InterPro" id="IPR011009">
    <property type="entry name" value="Kinase-like_dom_sf"/>
</dbReference>
<dbReference type="SMART" id="SM01343">
    <property type="entry name" value="FATC"/>
    <property type="match status" value="1"/>
</dbReference>
<dbReference type="PROSITE" id="PS51189">
    <property type="entry name" value="FAT"/>
    <property type="match status" value="1"/>
</dbReference>
<comment type="subcellular location">
    <subcellularLocation>
        <location evidence="1">Nucleus</location>
    </subcellularLocation>
</comment>
<dbReference type="InterPro" id="IPR057564">
    <property type="entry name" value="HEAT_ATR"/>
</dbReference>
<feature type="domain" description="FAT" evidence="15">
    <location>
        <begin position="1552"/>
        <end position="2116"/>
    </location>
</feature>
<dbReference type="PANTHER" id="PTHR11139:SF69">
    <property type="entry name" value="SERINE_THREONINE-PROTEIN KINASE ATR"/>
    <property type="match status" value="1"/>
</dbReference>
<evidence type="ECO:0000256" key="8">
    <source>
        <dbReference type="ARBA" id="ARBA00022777"/>
    </source>
</evidence>
<keyword evidence="11" id="KW-0539">Nucleus</keyword>
<dbReference type="GO" id="GO:0000723">
    <property type="term" value="P:telomere maintenance"/>
    <property type="evidence" value="ECO:0007669"/>
    <property type="project" value="TreeGrafter"/>
</dbReference>
<evidence type="ECO:0000256" key="11">
    <source>
        <dbReference type="ARBA" id="ARBA00023242"/>
    </source>
</evidence>
<dbReference type="Pfam" id="PF00454">
    <property type="entry name" value="PI3_PI4_kinase"/>
    <property type="match status" value="1"/>
</dbReference>
<feature type="domain" description="FATC" evidence="16">
    <location>
        <begin position="2538"/>
        <end position="2570"/>
    </location>
</feature>
<dbReference type="GO" id="GO:0005524">
    <property type="term" value="F:ATP binding"/>
    <property type="evidence" value="ECO:0007669"/>
    <property type="project" value="UniProtKB-KW"/>
</dbReference>
<evidence type="ECO:0000256" key="13">
    <source>
        <dbReference type="SAM" id="Coils"/>
    </source>
</evidence>
<feature type="coiled-coil region" evidence="13">
    <location>
        <begin position="1210"/>
        <end position="1237"/>
    </location>
</feature>
<evidence type="ECO:0000256" key="5">
    <source>
        <dbReference type="ARBA" id="ARBA00022679"/>
    </source>
</evidence>
<keyword evidence="6" id="KW-0547">Nucleotide-binding</keyword>
<evidence type="ECO:0000256" key="1">
    <source>
        <dbReference type="ARBA" id="ARBA00004123"/>
    </source>
</evidence>
<dbReference type="CDD" id="cd00892">
    <property type="entry name" value="PIKKc_ATR"/>
    <property type="match status" value="1"/>
</dbReference>
<dbReference type="GO" id="GO:0000077">
    <property type="term" value="P:DNA damage checkpoint signaling"/>
    <property type="evidence" value="ECO:0007669"/>
    <property type="project" value="TreeGrafter"/>
</dbReference>
<evidence type="ECO:0000256" key="4">
    <source>
        <dbReference type="ARBA" id="ARBA00022527"/>
    </source>
</evidence>
<dbReference type="Pfam" id="PF25030">
    <property type="entry name" value="M-HEAT_ATR"/>
    <property type="match status" value="1"/>
</dbReference>
<evidence type="ECO:0000313" key="18">
    <source>
        <dbReference type="Proteomes" id="UP001152888"/>
    </source>
</evidence>
<dbReference type="Pfam" id="PF08064">
    <property type="entry name" value="UME"/>
    <property type="match status" value="1"/>
</dbReference>
<keyword evidence="10" id="KW-0234">DNA repair</keyword>
<keyword evidence="7" id="KW-0227">DNA damage</keyword>
<dbReference type="InterPro" id="IPR011989">
    <property type="entry name" value="ARM-like"/>
</dbReference>
<dbReference type="InterPro" id="IPR000403">
    <property type="entry name" value="PI3/4_kinase_cat_dom"/>
</dbReference>
<evidence type="ECO:0000256" key="6">
    <source>
        <dbReference type="ARBA" id="ARBA00022741"/>
    </source>
</evidence>
<dbReference type="Gene3D" id="1.25.10.10">
    <property type="entry name" value="Leucine-rich Repeat Variant"/>
    <property type="match status" value="1"/>
</dbReference>
<dbReference type="InterPro" id="IPR056802">
    <property type="entry name" value="ATR-like_M-HEAT"/>
</dbReference>
<dbReference type="EC" id="2.7.11.1" evidence="3"/>
<keyword evidence="5" id="KW-0808">Transferase</keyword>
<dbReference type="FunFam" id="3.30.1010.10:FF:000011">
    <property type="entry name" value="serine/threonine-protein kinase ATR"/>
    <property type="match status" value="1"/>
</dbReference>
<dbReference type="PROSITE" id="PS51190">
    <property type="entry name" value="FATC"/>
    <property type="match status" value="1"/>
</dbReference>
<keyword evidence="4" id="KW-0723">Serine/threonine-protein kinase</keyword>
<keyword evidence="9" id="KW-0067">ATP-binding</keyword>
<keyword evidence="13" id="KW-0175">Coiled coil</keyword>
<dbReference type="SUPFAM" id="SSF56112">
    <property type="entry name" value="Protein kinase-like (PK-like)"/>
    <property type="match status" value="1"/>
</dbReference>
<dbReference type="InterPro" id="IPR012993">
    <property type="entry name" value="UME"/>
</dbReference>
<evidence type="ECO:0000256" key="7">
    <source>
        <dbReference type="ARBA" id="ARBA00022763"/>
    </source>
</evidence>
<evidence type="ECO:0000256" key="10">
    <source>
        <dbReference type="ARBA" id="ARBA00023204"/>
    </source>
</evidence>
<evidence type="ECO:0000256" key="2">
    <source>
        <dbReference type="ARBA" id="ARBA00010769"/>
    </source>
</evidence>
<comment type="similarity">
    <text evidence="2">Belongs to the PI3/PI4-kinase family. ATM subfamily.</text>
</comment>
<dbReference type="InterPro" id="IPR050517">
    <property type="entry name" value="DDR_Repair_Kinase"/>
</dbReference>
<evidence type="ECO:0000256" key="9">
    <source>
        <dbReference type="ARBA" id="ARBA00022840"/>
    </source>
</evidence>
<feature type="domain" description="PI3K/PI4K catalytic" evidence="14">
    <location>
        <begin position="2224"/>
        <end position="2533"/>
    </location>
</feature>
<comment type="caution">
    <text evidence="17">The sequence shown here is derived from an EMBL/GenBank/DDBJ whole genome shotgun (WGS) entry which is preliminary data.</text>
</comment>
<gene>
    <name evidence="17" type="ORF">ACAOBT_LOCUS3180</name>
</gene>
<dbReference type="Pfam" id="PF02260">
    <property type="entry name" value="FATC"/>
    <property type="match status" value="1"/>
</dbReference>
<evidence type="ECO:0000259" key="15">
    <source>
        <dbReference type="PROSITE" id="PS51189"/>
    </source>
</evidence>
<evidence type="ECO:0000259" key="14">
    <source>
        <dbReference type="PROSITE" id="PS50290"/>
    </source>
</evidence>